<gene>
    <name evidence="2" type="ORF">UFOVP1392_21</name>
    <name evidence="3" type="ORF">UFOVP1569_20</name>
    <name evidence="1" type="ORF">UFOVP952_31</name>
</gene>
<proteinExistence type="predicted"/>
<reference evidence="1" key="1">
    <citation type="submission" date="2020-05" db="EMBL/GenBank/DDBJ databases">
        <authorList>
            <person name="Chiriac C."/>
            <person name="Salcher M."/>
            <person name="Ghai R."/>
            <person name="Kavagutti S V."/>
        </authorList>
    </citation>
    <scope>NUCLEOTIDE SEQUENCE</scope>
</reference>
<sequence length="374" mass="41362">MPSSTLRARADAANVKKQTVEPVKASSVVIEDEADLGDIRRLCADRGLDVDRDWIVVRSRLNNWGGPDGLENTQLRVDLEPRLGMLMPASSDPGWVAPKPKARPADKGNELVCFLSDQHVPFHDKPLHEATVAWLTDHQPDRILLLGDLLDFDQVSRYARNDLHTATMQDTLDQGYEVLRDYRAAAPDADIVCLAGNHEERLRAAIGKQLSAITDLKRPGDDDGLLSVPFLLRFDELGIKFVKSDVGGYEHAAIKVSPELQAIHGWIAKKGSGSSARATLDHMRVSTIQGHTHRASSVFSTEWTIDNEPRTLVALETGCLCEIKDGLSHAPRPDWQQGFATSSVRENGRFLCEQAVYVAGALMWRDWTYEGGKA</sequence>
<dbReference type="InterPro" id="IPR029052">
    <property type="entry name" value="Metallo-depent_PP-like"/>
</dbReference>
<organism evidence="1">
    <name type="scientific">uncultured Caudovirales phage</name>
    <dbReference type="NCBI Taxonomy" id="2100421"/>
    <lineage>
        <taxon>Viruses</taxon>
        <taxon>Duplodnaviria</taxon>
        <taxon>Heunggongvirae</taxon>
        <taxon>Uroviricota</taxon>
        <taxon>Caudoviricetes</taxon>
        <taxon>Peduoviridae</taxon>
        <taxon>Maltschvirus</taxon>
        <taxon>Maltschvirus maltsch</taxon>
    </lineage>
</organism>
<dbReference type="EMBL" id="LR797334">
    <property type="protein sequence ID" value="CAB4204042.1"/>
    <property type="molecule type" value="Genomic_DNA"/>
</dbReference>
<dbReference type="EMBL" id="LR796889">
    <property type="protein sequence ID" value="CAB4173049.1"/>
    <property type="molecule type" value="Genomic_DNA"/>
</dbReference>
<protein>
    <submittedName>
        <fullName evidence="1">Calcineurin-like phosphoesterase domain, ApaH type</fullName>
    </submittedName>
</protein>
<dbReference type="SUPFAM" id="SSF56300">
    <property type="entry name" value="Metallo-dependent phosphatases"/>
    <property type="match status" value="1"/>
</dbReference>
<name>A0A6J5PMH6_9CAUD</name>
<dbReference type="EMBL" id="LR798409">
    <property type="protein sequence ID" value="CAB5229861.1"/>
    <property type="molecule type" value="Genomic_DNA"/>
</dbReference>
<evidence type="ECO:0000313" key="1">
    <source>
        <dbReference type="EMBL" id="CAB4173049.1"/>
    </source>
</evidence>
<dbReference type="Gene3D" id="3.60.21.10">
    <property type="match status" value="1"/>
</dbReference>
<evidence type="ECO:0000313" key="3">
    <source>
        <dbReference type="EMBL" id="CAB5229861.1"/>
    </source>
</evidence>
<evidence type="ECO:0000313" key="2">
    <source>
        <dbReference type="EMBL" id="CAB4204042.1"/>
    </source>
</evidence>
<accession>A0A6J5PMH6</accession>